<feature type="transmembrane region" description="Helical" evidence="1">
    <location>
        <begin position="470"/>
        <end position="489"/>
    </location>
</feature>
<feature type="transmembrane region" description="Helical" evidence="1">
    <location>
        <begin position="101"/>
        <end position="130"/>
    </location>
</feature>
<dbReference type="Pfam" id="PF09586">
    <property type="entry name" value="YfhO"/>
    <property type="match status" value="2"/>
</dbReference>
<feature type="transmembrane region" description="Helical" evidence="1">
    <location>
        <begin position="341"/>
        <end position="361"/>
    </location>
</feature>
<accession>A0A1J5E7W1</accession>
<evidence type="ECO:0000313" key="3">
    <source>
        <dbReference type="Proteomes" id="UP000183085"/>
    </source>
</evidence>
<feature type="transmembrane region" description="Helical" evidence="1">
    <location>
        <begin position="210"/>
        <end position="231"/>
    </location>
</feature>
<feature type="transmembrane region" description="Helical" evidence="1">
    <location>
        <begin position="187"/>
        <end position="204"/>
    </location>
</feature>
<gene>
    <name evidence="2" type="ORF">AUJ95_06360</name>
</gene>
<dbReference type="Proteomes" id="UP000183085">
    <property type="component" value="Unassembled WGS sequence"/>
</dbReference>
<feature type="transmembrane region" description="Helical" evidence="1">
    <location>
        <begin position="410"/>
        <end position="431"/>
    </location>
</feature>
<feature type="transmembrane region" description="Helical" evidence="1">
    <location>
        <begin position="313"/>
        <end position="334"/>
    </location>
</feature>
<feature type="transmembrane region" description="Helical" evidence="1">
    <location>
        <begin position="137"/>
        <end position="154"/>
    </location>
</feature>
<keyword evidence="1" id="KW-0812">Transmembrane</keyword>
<keyword evidence="1" id="KW-1133">Transmembrane helix</keyword>
<feature type="transmembrane region" description="Helical" evidence="1">
    <location>
        <begin position="238"/>
        <end position="261"/>
    </location>
</feature>
<dbReference type="STRING" id="1817895.AUJ95_06360"/>
<organism evidence="2 3">
    <name type="scientific">Candidatus Desantisbacteria bacterium CG2_30_40_21</name>
    <dbReference type="NCBI Taxonomy" id="1817895"/>
    <lineage>
        <taxon>Bacteria</taxon>
        <taxon>Candidatus Desantisiibacteriota</taxon>
    </lineage>
</organism>
<dbReference type="PANTHER" id="PTHR38454">
    <property type="entry name" value="INTEGRAL MEMBRANE PROTEIN-RELATED"/>
    <property type="match status" value="1"/>
</dbReference>
<evidence type="ECO:0000313" key="2">
    <source>
        <dbReference type="EMBL" id="OIP38752.1"/>
    </source>
</evidence>
<comment type="caution">
    <text evidence="2">The sequence shown here is derived from an EMBL/GenBank/DDBJ whole genome shotgun (WGS) entry which is preliminary data.</text>
</comment>
<evidence type="ECO:0008006" key="4">
    <source>
        <dbReference type="Google" id="ProtNLM"/>
    </source>
</evidence>
<reference evidence="2 3" key="1">
    <citation type="journal article" date="2016" name="Environ. Microbiol.">
        <title>Genomic resolution of a cold subsurface aquifer community provides metabolic insights for novel microbes adapted to high CO concentrations.</title>
        <authorList>
            <person name="Probst A.J."/>
            <person name="Castelle C.J."/>
            <person name="Singh A."/>
            <person name="Brown C.T."/>
            <person name="Anantharaman K."/>
            <person name="Sharon I."/>
            <person name="Hug L.A."/>
            <person name="Burstein D."/>
            <person name="Emerson J.B."/>
            <person name="Thomas B.C."/>
            <person name="Banfield J.F."/>
        </authorList>
    </citation>
    <scope>NUCLEOTIDE SEQUENCE [LARGE SCALE GENOMIC DNA]</scope>
    <source>
        <strain evidence="2">CG2_30_40_21</strain>
    </source>
</reference>
<proteinExistence type="predicted"/>
<feature type="transmembrane region" description="Helical" evidence="1">
    <location>
        <begin position="20"/>
        <end position="39"/>
    </location>
</feature>
<keyword evidence="1" id="KW-0472">Membrane</keyword>
<sequence length="795" mass="89961">MSKKKKHQKQPVSSTKVKTLINPDWFVFSGLFILSLLFFQKAIDSTRILSGGDITHYLLYLRSFVAETIKHGIIPFWNPYIFSGVPCAAGMQPAVFYPLNLVIFTLLPSHLGITVSAVIHLFLSGCFAYIFMKALKCPWTSALTTAFIFMFSGFQMTHLYAGHADIFSASIWLPLILFFIEMTVQTMGFSYCILGSLAIGIQFLSGHPQISFYTYLLSGVYAAFRLGIIILNKEYAKAVKLLSLLGMMGMIAGCIACIQIFPTLELPAYSSRSGGTGYDFNTFSSFPPENILSFFFPMLFGNSLDIPYWGRGLLHEICGFVGIIPLILAIMAIVSKRNAYTILFSVLAMVSLLLSFGKYTVMYKLCYEFIPGFDLFRVPGRMMYLWTFCLAVLAGFGSSSLMELPKRKQVVLFSQIFGVLGILAMLSSFFIDADTWRSLIQISYGWEERIFGAPDLKENLTGMLLIAKKSIFLGAVFLMLGAMLLYICGREWGRALIRYLIPAIIIADLWIFCSPYITTVDSSRCEWDKNMVDFLKEDKEPFRIVTMTDDASLNRGMSYGISNIGGYSPTILKRYQEFINISQGLAPETPTVVMRIAEYSRLLDLLNTKYFIIPSQNPISHPQFKLTFSDSTINIYQNRNCMKRAWIVHNFKVVHGRDAIFTALKKISYADEVILEEKPTIKQSVSRGKEAYPEIIRHSPNEIIMNVGMAQDGFLVLSEVFYPGWKAIVDGRQQKIYQANYILRAIELKKGKSTVRMVYDPWWLKWSLIISLIAGCFIVGIFRVCHKINVLHRGC</sequence>
<protein>
    <recommendedName>
        <fullName evidence="4">Membrane protein 6-pyruvoyl-tetrahydropterin synthase-related domain-containing protein</fullName>
    </recommendedName>
</protein>
<name>A0A1J5E7W1_9BACT</name>
<evidence type="ECO:0000256" key="1">
    <source>
        <dbReference type="SAM" id="Phobius"/>
    </source>
</evidence>
<feature type="transmembrane region" description="Helical" evidence="1">
    <location>
        <begin position="762"/>
        <end position="785"/>
    </location>
</feature>
<dbReference type="EMBL" id="MNYI01000172">
    <property type="protein sequence ID" value="OIP38752.1"/>
    <property type="molecule type" value="Genomic_DNA"/>
</dbReference>
<feature type="transmembrane region" description="Helical" evidence="1">
    <location>
        <begin position="381"/>
        <end position="398"/>
    </location>
</feature>
<dbReference type="PANTHER" id="PTHR38454:SF1">
    <property type="entry name" value="INTEGRAL MEMBRANE PROTEIN"/>
    <property type="match status" value="1"/>
</dbReference>
<dbReference type="AlphaFoldDB" id="A0A1J5E7W1"/>
<feature type="transmembrane region" description="Helical" evidence="1">
    <location>
        <begin position="160"/>
        <end position="180"/>
    </location>
</feature>
<feature type="transmembrane region" description="Helical" evidence="1">
    <location>
        <begin position="496"/>
        <end position="517"/>
    </location>
</feature>
<dbReference type="InterPro" id="IPR018580">
    <property type="entry name" value="Uncharacterised_YfhO"/>
</dbReference>